<dbReference type="EMBL" id="JAAOIV010000002">
    <property type="protein sequence ID" value="NHN54818.1"/>
    <property type="molecule type" value="Genomic_DNA"/>
</dbReference>
<accession>A0A967AY01</accession>
<sequence>MRGWAWAAIDAVLILVFAAIGRASHDEGTVITGVLTTAWPFLVGAAVGWALWWAARRSPASSLRAGLVVWPATVIVGMALRHLTGRGIAVPFIVVATLVLGVFLLGARALGIRANGR</sequence>
<evidence type="ECO:0000313" key="3">
    <source>
        <dbReference type="Proteomes" id="UP000744769"/>
    </source>
</evidence>
<protein>
    <submittedName>
        <fullName evidence="2">DUF3054 domain-containing protein</fullName>
    </submittedName>
</protein>
<name>A0A967AY01_9MICO</name>
<proteinExistence type="predicted"/>
<feature type="transmembrane region" description="Helical" evidence="1">
    <location>
        <begin position="33"/>
        <end position="53"/>
    </location>
</feature>
<dbReference type="Pfam" id="PF11255">
    <property type="entry name" value="DUF3054"/>
    <property type="match status" value="1"/>
</dbReference>
<comment type="caution">
    <text evidence="2">The sequence shown here is derived from an EMBL/GenBank/DDBJ whole genome shotgun (WGS) entry which is preliminary data.</text>
</comment>
<evidence type="ECO:0000313" key="2">
    <source>
        <dbReference type="EMBL" id="NHN54818.1"/>
    </source>
</evidence>
<feature type="transmembrane region" description="Helical" evidence="1">
    <location>
        <begin position="89"/>
        <end position="111"/>
    </location>
</feature>
<organism evidence="2 3">
    <name type="scientific">Metallococcus carri</name>
    <dbReference type="NCBI Taxonomy" id="1656884"/>
    <lineage>
        <taxon>Bacteria</taxon>
        <taxon>Bacillati</taxon>
        <taxon>Actinomycetota</taxon>
        <taxon>Actinomycetes</taxon>
        <taxon>Micrococcales</taxon>
        <taxon>Dermacoccaceae</taxon>
        <taxon>Metallococcus</taxon>
    </lineage>
</organism>
<keyword evidence="3" id="KW-1185">Reference proteome</keyword>
<feature type="transmembrane region" description="Helical" evidence="1">
    <location>
        <begin position="65"/>
        <end position="83"/>
    </location>
</feature>
<dbReference type="InterPro" id="IPR021414">
    <property type="entry name" value="DUF3054"/>
</dbReference>
<dbReference type="Proteomes" id="UP000744769">
    <property type="component" value="Unassembled WGS sequence"/>
</dbReference>
<keyword evidence="1" id="KW-0472">Membrane</keyword>
<dbReference type="RefSeq" id="WP_166193147.1">
    <property type="nucleotide sequence ID" value="NZ_JAAOIV010000002.1"/>
</dbReference>
<gene>
    <name evidence="2" type="ORF">G9U51_03345</name>
</gene>
<evidence type="ECO:0000256" key="1">
    <source>
        <dbReference type="SAM" id="Phobius"/>
    </source>
</evidence>
<keyword evidence="1" id="KW-0812">Transmembrane</keyword>
<reference evidence="2" key="1">
    <citation type="submission" date="2020-03" db="EMBL/GenBank/DDBJ databases">
        <title>Draft sequencing of Calidifontibacter sp. DB0510.</title>
        <authorList>
            <person name="Kim D.-U."/>
        </authorList>
    </citation>
    <scope>NUCLEOTIDE SEQUENCE</scope>
    <source>
        <strain evidence="2">DB0510</strain>
    </source>
</reference>
<keyword evidence="1" id="KW-1133">Transmembrane helix</keyword>
<dbReference type="AlphaFoldDB" id="A0A967AY01"/>